<comment type="caution">
    <text evidence="1">The sequence shown here is derived from an EMBL/GenBank/DDBJ whole genome shotgun (WGS) entry which is preliminary data.</text>
</comment>
<dbReference type="PANTHER" id="PTHR43135">
    <property type="entry name" value="ALPHA-D-RIBOSE 1-METHYLPHOSPHONATE 5-TRIPHOSPHATE DIPHOSPHATASE"/>
    <property type="match status" value="1"/>
</dbReference>
<dbReference type="Gene3D" id="3.20.20.140">
    <property type="entry name" value="Metal-dependent hydrolases"/>
    <property type="match status" value="1"/>
</dbReference>
<dbReference type="Gene3D" id="2.30.40.10">
    <property type="entry name" value="Urease, subunit C, domain 1"/>
    <property type="match status" value="1"/>
</dbReference>
<accession>A0ABT1P0P0</accession>
<dbReference type="SUPFAM" id="SSF51556">
    <property type="entry name" value="Metallo-dependent hydrolases"/>
    <property type="match status" value="1"/>
</dbReference>
<protein>
    <submittedName>
        <fullName evidence="1">Imidazolonepropionase</fullName>
    </submittedName>
</protein>
<reference evidence="1" key="1">
    <citation type="thesis" date="2020" institute="Technische Universitat Dresden" country="Dresden, Germany">
        <title>The Agarolytic System of Microbulbifer elongatus PORT2, Isolated from Batu Karas, Pangandaran West Java Indonesia.</title>
        <authorList>
            <person name="Anggraeni S.R."/>
        </authorList>
    </citation>
    <scope>NUCLEOTIDE SEQUENCE</scope>
    <source>
        <strain evidence="1">PORT2</strain>
    </source>
</reference>
<dbReference type="EMBL" id="JACASI010000026">
    <property type="protein sequence ID" value="MCQ3829688.1"/>
    <property type="molecule type" value="Genomic_DNA"/>
</dbReference>
<dbReference type="PANTHER" id="PTHR43135:SF3">
    <property type="entry name" value="ALPHA-D-RIBOSE 1-METHYLPHOSPHONATE 5-TRIPHOSPHATE DIPHOSPHATASE"/>
    <property type="match status" value="1"/>
</dbReference>
<dbReference type="SUPFAM" id="SSF51338">
    <property type="entry name" value="Composite domain of metallo-dependent hydrolases"/>
    <property type="match status" value="1"/>
</dbReference>
<gene>
    <name evidence="1" type="ORF">HXX02_09535</name>
</gene>
<evidence type="ECO:0000313" key="1">
    <source>
        <dbReference type="EMBL" id="MCQ3829688.1"/>
    </source>
</evidence>
<proteinExistence type="predicted"/>
<sequence>MEISNLLRAGMKVSLMCLFGFAVSAHSQSILIKDARIVTLADQGTLESGDLLVRDGKVVQIAEDLGDATVELIIDGRGKVVTPGLIAPSSALGLTEIGAAASTNDGAIAEQSIGAAFNPVVAFNPRSTLIPFNRAGGLTRAVVVPASEDSIFAGQGFAIKLTGDFDSVINADLVQKVYFGEYGAQLAGGSRAMAFAQLESALEQAKEYSENRDDIRRGQWRELDFAVDDLEALQPVLRGEQPLMISADRASDILQVLTLANTFPIRPIIIGGAEGWMVAEQLAAARVPVVVDVLGNTPDAFEKLGARMDNAALLHRAGVMVAISGPGYAGSHNIYLSRQAAGNAVAYGLPFEEGIRAITANVADIFGIEGGILAPDGVAELVLWSGDPLEVTSFAELVLIDGKPQSLVNRSTRLRDRYLHPKAGTGHGYKN</sequence>
<dbReference type="InterPro" id="IPR051781">
    <property type="entry name" value="Metallo-dep_Hydrolase"/>
</dbReference>
<name>A0ABT1P0P0_9GAMM</name>
<dbReference type="Proteomes" id="UP001205566">
    <property type="component" value="Unassembled WGS sequence"/>
</dbReference>
<evidence type="ECO:0000313" key="2">
    <source>
        <dbReference type="Proteomes" id="UP001205566"/>
    </source>
</evidence>
<dbReference type="InterPro" id="IPR011059">
    <property type="entry name" value="Metal-dep_hydrolase_composite"/>
</dbReference>
<organism evidence="1 2">
    <name type="scientific">Microbulbifer elongatus</name>
    <dbReference type="NCBI Taxonomy" id="86173"/>
    <lineage>
        <taxon>Bacteria</taxon>
        <taxon>Pseudomonadati</taxon>
        <taxon>Pseudomonadota</taxon>
        <taxon>Gammaproteobacteria</taxon>
        <taxon>Cellvibrionales</taxon>
        <taxon>Microbulbiferaceae</taxon>
        <taxon>Microbulbifer</taxon>
    </lineage>
</organism>
<dbReference type="InterPro" id="IPR032466">
    <property type="entry name" value="Metal_Hydrolase"/>
</dbReference>
<dbReference type="RefSeq" id="WP_255874688.1">
    <property type="nucleotide sequence ID" value="NZ_JACASI010000026.1"/>
</dbReference>
<keyword evidence="2" id="KW-1185">Reference proteome</keyword>